<keyword evidence="7" id="KW-1185">Reference proteome</keyword>
<reference evidence="7" key="1">
    <citation type="journal article" date="2016" name="Nature">
        <title>The genome of the seagrass Zostera marina reveals angiosperm adaptation to the sea.</title>
        <authorList>
            <person name="Olsen J.L."/>
            <person name="Rouze P."/>
            <person name="Verhelst B."/>
            <person name="Lin Y.-C."/>
            <person name="Bayer T."/>
            <person name="Collen J."/>
            <person name="Dattolo E."/>
            <person name="De Paoli E."/>
            <person name="Dittami S."/>
            <person name="Maumus F."/>
            <person name="Michel G."/>
            <person name="Kersting A."/>
            <person name="Lauritano C."/>
            <person name="Lohaus R."/>
            <person name="Toepel M."/>
            <person name="Tonon T."/>
            <person name="Vanneste K."/>
            <person name="Amirebrahimi M."/>
            <person name="Brakel J."/>
            <person name="Bostroem C."/>
            <person name="Chovatia M."/>
            <person name="Grimwood J."/>
            <person name="Jenkins J.W."/>
            <person name="Jueterbock A."/>
            <person name="Mraz A."/>
            <person name="Stam W.T."/>
            <person name="Tice H."/>
            <person name="Bornberg-Bauer E."/>
            <person name="Green P.J."/>
            <person name="Pearson G.A."/>
            <person name="Procaccini G."/>
            <person name="Duarte C.M."/>
            <person name="Schmutz J."/>
            <person name="Reusch T.B.H."/>
            <person name="Van de Peer Y."/>
        </authorList>
    </citation>
    <scope>NUCLEOTIDE SEQUENCE [LARGE SCALE GENOMIC DNA]</scope>
    <source>
        <strain evidence="7">cv. Finnish</strain>
    </source>
</reference>
<dbReference type="PROSITE" id="PS50005">
    <property type="entry name" value="TPR"/>
    <property type="match status" value="1"/>
</dbReference>
<dbReference type="OrthoDB" id="2942533at2759"/>
<dbReference type="Proteomes" id="UP000036987">
    <property type="component" value="Unassembled WGS sequence"/>
</dbReference>
<comment type="caution">
    <text evidence="6">The sequence shown here is derived from an EMBL/GenBank/DDBJ whole genome shotgun (WGS) entry which is preliminary data.</text>
</comment>
<feature type="compositionally biased region" description="Basic and acidic residues" evidence="4">
    <location>
        <begin position="11"/>
        <end position="20"/>
    </location>
</feature>
<dbReference type="SUPFAM" id="SSF48452">
    <property type="entry name" value="TPR-like"/>
    <property type="match status" value="1"/>
</dbReference>
<dbReference type="InterPro" id="IPR044517">
    <property type="entry name" value="PHOX1-4"/>
</dbReference>
<evidence type="ECO:0000259" key="5">
    <source>
        <dbReference type="PROSITE" id="PS51745"/>
    </source>
</evidence>
<evidence type="ECO:0000256" key="4">
    <source>
        <dbReference type="SAM" id="MobiDB-lite"/>
    </source>
</evidence>
<dbReference type="Gene3D" id="3.10.20.90">
    <property type="entry name" value="Phosphatidylinositol 3-kinase Catalytic Subunit, Chain A, domain 1"/>
    <property type="match status" value="1"/>
</dbReference>
<evidence type="ECO:0000313" key="6">
    <source>
        <dbReference type="EMBL" id="KMZ62896.1"/>
    </source>
</evidence>
<dbReference type="Pfam" id="PF00564">
    <property type="entry name" value="PB1"/>
    <property type="match status" value="1"/>
</dbReference>
<dbReference type="EMBL" id="LFYR01001305">
    <property type="protein sequence ID" value="KMZ62896.1"/>
    <property type="molecule type" value="Genomic_DNA"/>
</dbReference>
<protein>
    <submittedName>
        <fullName evidence="6">Octicosapeptide/Phox/Bem1p and tetratricopeptide repeat domain-containingprotein</fullName>
    </submittedName>
</protein>
<evidence type="ECO:0000256" key="3">
    <source>
        <dbReference type="PROSITE-ProRule" id="PRU00339"/>
    </source>
</evidence>
<name>A0A0K9P1G1_ZOSMR</name>
<dbReference type="InterPro" id="IPR011990">
    <property type="entry name" value="TPR-like_helical_dom_sf"/>
</dbReference>
<proteinExistence type="predicted"/>
<evidence type="ECO:0000313" key="7">
    <source>
        <dbReference type="Proteomes" id="UP000036987"/>
    </source>
</evidence>
<feature type="domain" description="PB1" evidence="5">
    <location>
        <begin position="226"/>
        <end position="305"/>
    </location>
</feature>
<dbReference type="STRING" id="29655.A0A0K9P1G1"/>
<organism evidence="6 7">
    <name type="scientific">Zostera marina</name>
    <name type="common">Eelgrass</name>
    <dbReference type="NCBI Taxonomy" id="29655"/>
    <lineage>
        <taxon>Eukaryota</taxon>
        <taxon>Viridiplantae</taxon>
        <taxon>Streptophyta</taxon>
        <taxon>Embryophyta</taxon>
        <taxon>Tracheophyta</taxon>
        <taxon>Spermatophyta</taxon>
        <taxon>Magnoliopsida</taxon>
        <taxon>Liliopsida</taxon>
        <taxon>Zosteraceae</taxon>
        <taxon>Zostera</taxon>
    </lineage>
</organism>
<dbReference type="SMART" id="SM00666">
    <property type="entry name" value="PB1"/>
    <property type="match status" value="1"/>
</dbReference>
<dbReference type="InterPro" id="IPR019734">
    <property type="entry name" value="TPR_rpt"/>
</dbReference>
<feature type="region of interest" description="Disordered" evidence="4">
    <location>
        <begin position="1"/>
        <end position="22"/>
    </location>
</feature>
<dbReference type="Gene3D" id="1.25.40.10">
    <property type="entry name" value="Tetratricopeptide repeat domain"/>
    <property type="match status" value="1"/>
</dbReference>
<dbReference type="SMART" id="SM00028">
    <property type="entry name" value="TPR"/>
    <property type="match status" value="3"/>
</dbReference>
<feature type="compositionally biased region" description="Basic residues" evidence="4">
    <location>
        <begin position="1"/>
        <end position="10"/>
    </location>
</feature>
<dbReference type="PANTHER" id="PTHR46183">
    <property type="entry name" value="PROTEIN CLMP1"/>
    <property type="match status" value="1"/>
</dbReference>
<accession>A0A0K9P1G1</accession>
<dbReference type="PANTHER" id="PTHR46183:SF4">
    <property type="entry name" value="PROTEIN PHOX4"/>
    <property type="match status" value="1"/>
</dbReference>
<dbReference type="OMA" id="GGMNNEE"/>
<feature type="region of interest" description="Disordered" evidence="4">
    <location>
        <begin position="187"/>
        <end position="214"/>
    </location>
</feature>
<dbReference type="AlphaFoldDB" id="A0A0K9P1G1"/>
<gene>
    <name evidence="6" type="ORF">ZOSMA_43G00780</name>
</gene>
<keyword evidence="1" id="KW-0677">Repeat</keyword>
<dbReference type="CDD" id="cd05992">
    <property type="entry name" value="PB1"/>
    <property type="match status" value="1"/>
</dbReference>
<evidence type="ECO:0000256" key="1">
    <source>
        <dbReference type="ARBA" id="ARBA00022737"/>
    </source>
</evidence>
<dbReference type="InterPro" id="IPR053793">
    <property type="entry name" value="PB1-like"/>
</dbReference>
<feature type="repeat" description="TPR" evidence="3">
    <location>
        <begin position="46"/>
        <end position="79"/>
    </location>
</feature>
<dbReference type="InterPro" id="IPR000270">
    <property type="entry name" value="PB1_dom"/>
</dbReference>
<dbReference type="SUPFAM" id="SSF54277">
    <property type="entry name" value="CAD &amp; PB1 domains"/>
    <property type="match status" value="1"/>
</dbReference>
<evidence type="ECO:0000256" key="2">
    <source>
        <dbReference type="ARBA" id="ARBA00022803"/>
    </source>
</evidence>
<keyword evidence="2 3" id="KW-0802">TPR repeat</keyword>
<sequence>MGKSSAKKKRNVELKGRSVSDSKSVNYGLISPRSLDMDTIAVIEKSRELKEEGDKHFQRREYDTAIMSYEKAVEQLPKKHLDIAHLRSNLATCYMQLNPGDYHQAIKECNLALEISPKYTKALLKRARCFEALNRLDWALKDVSLVLNIEPHNLTALEISDRVKKELEKSGNQPDNQLCVPGHESLVVSEKDKSRKKRGSKVATNKASANENKEVKHVGNKNENSQNIVKLILGDDIRLAQLPAHCSILKLREIVQNRFLEIEAVQIKYKDTEGDLVTITTTEDLRLAEEASNPHGSFKLYIVEVNPEKDPLFLEKTRKDIDSINSDKASNDGVGSGNSKSSGELSASFYMDNWIVDFACLFRNHVGFDSDEYIDLHEIGMNMYSQALEEVVTSEEAQEFFNIAEEKFHEKAALAMFNWGNVHMSRARKRLFLSGDSSEESILAQVKDCFEWSQKEYVKAGHRYEEALRIKPDFYEGLLALGQQQFEQAKLCWYYAIGNQVDLHTWSSTAVLELFNNAEDSMERGTEMWEQVEEHRFKNLLKSSKEKELLHEMGLSHLYKEISTDEAAERISNMRSQINLLWGTILYERSVVEFKIGLPIWTECLIVSVEKFKLAGASPTDIAVMIKNHCSDETAQEGLGFKIDEIVQAWSEMYDAKRWQNDVPSFRLEPLFRRPVPKLHHMLEHM</sequence>
<dbReference type="PROSITE" id="PS51745">
    <property type="entry name" value="PB1"/>
    <property type="match status" value="1"/>
</dbReference>